<gene>
    <name evidence="2" type="ORF">CDEST_08253</name>
</gene>
<feature type="compositionally biased region" description="Polar residues" evidence="1">
    <location>
        <begin position="122"/>
        <end position="133"/>
    </location>
</feature>
<evidence type="ECO:0000256" key="1">
    <source>
        <dbReference type="SAM" id="MobiDB-lite"/>
    </source>
</evidence>
<organism evidence="2 3">
    <name type="scientific">Colletotrichum destructivum</name>
    <dbReference type="NCBI Taxonomy" id="34406"/>
    <lineage>
        <taxon>Eukaryota</taxon>
        <taxon>Fungi</taxon>
        <taxon>Dikarya</taxon>
        <taxon>Ascomycota</taxon>
        <taxon>Pezizomycotina</taxon>
        <taxon>Sordariomycetes</taxon>
        <taxon>Hypocreomycetidae</taxon>
        <taxon>Glomerellales</taxon>
        <taxon>Glomerellaceae</taxon>
        <taxon>Colletotrichum</taxon>
        <taxon>Colletotrichum destructivum species complex</taxon>
    </lineage>
</organism>
<dbReference type="EMBL" id="CP137309">
    <property type="protein sequence ID" value="WQF83239.1"/>
    <property type="molecule type" value="Genomic_DNA"/>
</dbReference>
<dbReference type="RefSeq" id="XP_062780463.1">
    <property type="nucleotide sequence ID" value="XM_062924412.1"/>
</dbReference>
<keyword evidence="3" id="KW-1185">Reference proteome</keyword>
<dbReference type="Proteomes" id="UP001322277">
    <property type="component" value="Chromosome 5"/>
</dbReference>
<dbReference type="GeneID" id="87944756"/>
<dbReference type="KEGG" id="cdet:87944756"/>
<accession>A0AAX4IIQ3</accession>
<name>A0AAX4IIQ3_9PEZI</name>
<proteinExistence type="predicted"/>
<evidence type="ECO:0000313" key="3">
    <source>
        <dbReference type="Proteomes" id="UP001322277"/>
    </source>
</evidence>
<protein>
    <submittedName>
        <fullName evidence="2">Uncharacterized protein</fullName>
    </submittedName>
</protein>
<feature type="region of interest" description="Disordered" evidence="1">
    <location>
        <begin position="68"/>
        <end position="158"/>
    </location>
</feature>
<evidence type="ECO:0000313" key="2">
    <source>
        <dbReference type="EMBL" id="WQF83239.1"/>
    </source>
</evidence>
<sequence>MGSVSLSLSVSLTTMAMSSGSHPLLPTDQHWVSLSSRIAPGFFLKMAKKTKAIGPSPLEKVSPCWTLQIPHPSSRRESTTSLNMADTRPSEEEVEEQEQEHEQSGGSKGSIVRPRPDGPLRGSQSNPTNQTGNPVGLPLRVVSPIRSVEGRGGHRRPH</sequence>
<reference evidence="3" key="1">
    <citation type="journal article" date="2023" name="bioRxiv">
        <title>Complete genome of the Medicago anthracnose fungus, Colletotrichum destructivum, reveals a mini-chromosome-like region within a core chromosome.</title>
        <authorList>
            <person name="Lapalu N."/>
            <person name="Simon A."/>
            <person name="Lu A."/>
            <person name="Plaumann P.-L."/>
            <person name="Amselem J."/>
            <person name="Pigne S."/>
            <person name="Auger A."/>
            <person name="Koch C."/>
            <person name="Dallery J.-F."/>
            <person name="O'Connell R.J."/>
        </authorList>
    </citation>
    <scope>NUCLEOTIDE SEQUENCE [LARGE SCALE GENOMIC DNA]</scope>
    <source>
        <strain evidence="3">CBS 520.97</strain>
    </source>
</reference>
<dbReference type="AlphaFoldDB" id="A0AAX4IIQ3"/>